<dbReference type="RefSeq" id="WP_095694337.1">
    <property type="nucleotide sequence ID" value="NZ_CP023068.1"/>
</dbReference>
<dbReference type="AlphaFoldDB" id="A0A249PIT9"/>
<geneLocation type="plasmid" evidence="4">
    <name>psj05684b</name>
</geneLocation>
<dbReference type="KEGG" id="esj:SJ05684_b48710"/>
<evidence type="ECO:0000259" key="2">
    <source>
        <dbReference type="Pfam" id="PF17803"/>
    </source>
</evidence>
<gene>
    <name evidence="3" type="ORF">SJ05684_b48710</name>
</gene>
<proteinExistence type="predicted"/>
<dbReference type="Gene3D" id="2.60.40.10">
    <property type="entry name" value="Immunoglobulins"/>
    <property type="match status" value="3"/>
</dbReference>
<evidence type="ECO:0000313" key="3">
    <source>
        <dbReference type="EMBL" id="ASY65853.1"/>
    </source>
</evidence>
<feature type="domain" description="RapA2 cadherin-like" evidence="2">
    <location>
        <begin position="689"/>
        <end position="761"/>
    </location>
</feature>
<evidence type="ECO:0000256" key="1">
    <source>
        <dbReference type="SAM" id="MobiDB-lite"/>
    </source>
</evidence>
<dbReference type="InterPro" id="IPR010221">
    <property type="entry name" value="VCBS_dom"/>
</dbReference>
<feature type="compositionally biased region" description="Low complexity" evidence="1">
    <location>
        <begin position="47"/>
        <end position="60"/>
    </location>
</feature>
<dbReference type="Proteomes" id="UP000217211">
    <property type="component" value="Plasmid pSJ05684b"/>
</dbReference>
<reference evidence="3 4" key="1">
    <citation type="submission" date="2017-08" db="EMBL/GenBank/DDBJ databases">
        <title>Multipartite genome sequences of Sinorhizobium species nodulating soybeans.</title>
        <authorList>
            <person name="Tian C.F."/>
        </authorList>
    </citation>
    <scope>NUCLEOTIDE SEQUENCE [LARGE SCALE GENOMIC DNA]</scope>
    <source>
        <strain evidence="3 4">CCBAU 05684</strain>
        <plasmid evidence="4">psj05684b</plasmid>
    </source>
</reference>
<dbReference type="NCBIfam" id="TIGR01965">
    <property type="entry name" value="VCBS_repeat"/>
    <property type="match status" value="5"/>
</dbReference>
<keyword evidence="4" id="KW-1185">Reference proteome</keyword>
<keyword evidence="3" id="KW-0614">Plasmid</keyword>
<dbReference type="Pfam" id="PF17803">
    <property type="entry name" value="Cadherin_4"/>
    <property type="match status" value="5"/>
</dbReference>
<dbReference type="InterPro" id="IPR040853">
    <property type="entry name" value="RapA2_cadherin-like"/>
</dbReference>
<feature type="domain" description="RapA2 cadherin-like" evidence="2">
    <location>
        <begin position="441"/>
        <end position="513"/>
    </location>
</feature>
<accession>A0A249PIT9</accession>
<sequence>MATEGFSLSAGARALTAGNEAVHDDIVGKGGRLVAQAGDPSEPLLLDPATGGPADDSGAAAPIAEMPESVKADADNVVRLAAGISLENIKVVGNDIVLEQPGGAEIRIENAALNIPTFVIGDAEIPRETLVAVLEGNGINIAAGPDGTISVVSGQSSGGNFSEASGGIGDAGPAISLLDPTELQFGTTPQEEILLALLDANDTPILALTADGAVTEDEDVAVDGSGNLTTSGTITLADVDTNETLTVTNAPTGQPSWSGGSLTQTQADTLLAGFTATATGWNYQVPNALVQFLDAGETITLSFEVTVTDDDGATDTQTVTITINGTNDAPVIEATATGAVTEDLAVDGSGNLTTSGTITLADVDTNETLTVTNAPTGQPSWSGGSLTQTQADTLLAGFTATATGWNYQVPNALVQFLDAGETITLSFEVTVTDDDGATDTQTVTITINGTNDAPVIEATATGAVTEDLAVDGSGNLTTSGTITLADVDTNETLTVTNAPTGQPSWSGGSLTQTQADTLLAGFTATATGWNYQVPNALVQFLDAGETITLSFEVTVTDDDGATDTQTVTITINGTNDAPVIEATATGAVTEDLAVDGSGNLTTSGTITLADVDTNETLTVTNAPTGQPSWSGGSLTQTQADTLLAGFTATATGWNYQVPNALVQFLDAGETITLSFEVTVTDDDGATDTQTVTITINGTNDAPVIEATATGAVTEDLAVDGSGNLTTSGTITLADVDTNETLTVTNAPTGQPSWSGGSLTQTQADTLLAGFTATATGWNYQVPNALVQFLDAGETITLSFEVTVTDDDGATDTQTVTITINGTNDAPVIEATATGAVTEDLAVDGSGNLTTSGTITLADVDTNETLTVTNAPTGQPSWSGGSLTQTQADTLLAGFTATATAGTTRCRTHWCSSSMPARRSR</sequence>
<dbReference type="EMBL" id="CP023068">
    <property type="protein sequence ID" value="ASY65853.1"/>
    <property type="molecule type" value="Genomic_DNA"/>
</dbReference>
<organism evidence="3 4">
    <name type="scientific">Sinorhizobium sojae CCBAU 05684</name>
    <dbReference type="NCBI Taxonomy" id="716928"/>
    <lineage>
        <taxon>Bacteria</taxon>
        <taxon>Pseudomonadati</taxon>
        <taxon>Pseudomonadota</taxon>
        <taxon>Alphaproteobacteria</taxon>
        <taxon>Hyphomicrobiales</taxon>
        <taxon>Rhizobiaceae</taxon>
        <taxon>Sinorhizobium/Ensifer group</taxon>
        <taxon>Sinorhizobium</taxon>
    </lineage>
</organism>
<feature type="domain" description="RapA2 cadherin-like" evidence="2">
    <location>
        <begin position="813"/>
        <end position="885"/>
    </location>
</feature>
<protein>
    <submittedName>
        <fullName evidence="3">T1SS secreted agglutinin RTX</fullName>
    </submittedName>
</protein>
<evidence type="ECO:0000313" key="4">
    <source>
        <dbReference type="Proteomes" id="UP000217211"/>
    </source>
</evidence>
<dbReference type="InterPro" id="IPR013783">
    <property type="entry name" value="Ig-like_fold"/>
</dbReference>
<feature type="domain" description="RapA2 cadherin-like" evidence="2">
    <location>
        <begin position="317"/>
        <end position="389"/>
    </location>
</feature>
<name>A0A249PIT9_9HYPH</name>
<feature type="region of interest" description="Disordered" evidence="1">
    <location>
        <begin position="38"/>
        <end position="60"/>
    </location>
</feature>
<feature type="domain" description="RapA2 cadherin-like" evidence="2">
    <location>
        <begin position="565"/>
        <end position="637"/>
    </location>
</feature>